<dbReference type="EMBL" id="AP024714">
    <property type="protein sequence ID" value="BCX80675.1"/>
    <property type="molecule type" value="Genomic_DNA"/>
</dbReference>
<dbReference type="Proteomes" id="UP001321825">
    <property type="component" value="Chromosome"/>
</dbReference>
<dbReference type="CDD" id="cd11572">
    <property type="entry name" value="RlmI_M_like"/>
    <property type="match status" value="1"/>
</dbReference>
<dbReference type="InterPro" id="IPR019614">
    <property type="entry name" value="SAM-dep_methyl-trfase"/>
</dbReference>
<keyword evidence="6" id="KW-0949">S-adenosyl-L-methionine</keyword>
<dbReference type="EC" id="2.1.1.191" evidence="10"/>
<evidence type="ECO:0000256" key="2">
    <source>
        <dbReference type="ARBA" id="ARBA00022490"/>
    </source>
</evidence>
<dbReference type="PANTHER" id="PTHR42873:SF1">
    <property type="entry name" value="S-ADENOSYLMETHIONINE-DEPENDENT METHYLTRANSFERASE DOMAIN-CONTAINING PROTEIN"/>
    <property type="match status" value="1"/>
</dbReference>
<evidence type="ECO:0000256" key="3">
    <source>
        <dbReference type="ARBA" id="ARBA00022552"/>
    </source>
</evidence>
<dbReference type="GO" id="GO:0032259">
    <property type="term" value="P:methylation"/>
    <property type="evidence" value="ECO:0007669"/>
    <property type="project" value="UniProtKB-KW"/>
</dbReference>
<evidence type="ECO:0000256" key="4">
    <source>
        <dbReference type="ARBA" id="ARBA00022603"/>
    </source>
</evidence>
<dbReference type="Gene3D" id="3.30.750.80">
    <property type="entry name" value="RNA methyltransferase domain (HRMD) like"/>
    <property type="match status" value="1"/>
</dbReference>
<evidence type="ECO:0000259" key="9">
    <source>
        <dbReference type="SMART" id="SM00359"/>
    </source>
</evidence>
<keyword evidence="11" id="KW-1185">Reference proteome</keyword>
<keyword evidence="7" id="KW-0694">RNA-binding</keyword>
<keyword evidence="3" id="KW-0698">rRNA processing</keyword>
<keyword evidence="5 10" id="KW-0808">Transferase</keyword>
<keyword evidence="2" id="KW-0963">Cytoplasm</keyword>
<dbReference type="SMART" id="SM00359">
    <property type="entry name" value="PUA"/>
    <property type="match status" value="1"/>
</dbReference>
<dbReference type="SUPFAM" id="SSF53335">
    <property type="entry name" value="S-adenosyl-L-methionine-dependent methyltransferases"/>
    <property type="match status" value="1"/>
</dbReference>
<sequence>MTLPNLRLKRHEDRRLRQGHLWVFSNEVDTRATPLKRFEPGEAAVVEDAGGKALGIAYVNPNALICARLLSRDPRASVDRDFWLRRLQQALAWRERLFPRPHYRLVHGEGDWLPGLVIDRFGDVCVAQLNTAGIERHRHDILAALDRLLRPKTLVLRNDSPSRTLEGLATEVEVIGAPVEHVTVEENGCRFLADPVHGQKTGWFFDHRDNRARAARLAKDGRVLDLFVYTGAWGIQLAAAGAKEVVCVDSSAAALALARENARLNGVADRVAFVQADVFEHLKLLKQEKTRFDLVVADPPAFIKRRKDVARGMEGYRRLNKLALARLGEGGILVSCSCSHHLEAARLQQLVSGAAGIARTCALFARGGQAADHPAHPAIPETEYLKAQFYRVIPWP</sequence>
<dbReference type="KEGG" id="mcau:MIT9_P0249"/>
<dbReference type="InterPro" id="IPR036974">
    <property type="entry name" value="PUA_sf"/>
</dbReference>
<evidence type="ECO:0000256" key="7">
    <source>
        <dbReference type="ARBA" id="ARBA00022884"/>
    </source>
</evidence>
<evidence type="ECO:0000256" key="6">
    <source>
        <dbReference type="ARBA" id="ARBA00022691"/>
    </source>
</evidence>
<evidence type="ECO:0000256" key="5">
    <source>
        <dbReference type="ARBA" id="ARBA00022679"/>
    </source>
</evidence>
<organism evidence="10 11">
    <name type="scientific">Methylomarinovum caldicuralii</name>
    <dbReference type="NCBI Taxonomy" id="438856"/>
    <lineage>
        <taxon>Bacteria</taxon>
        <taxon>Pseudomonadati</taxon>
        <taxon>Pseudomonadota</taxon>
        <taxon>Gammaproteobacteria</taxon>
        <taxon>Methylococcales</taxon>
        <taxon>Methylothermaceae</taxon>
        <taxon>Methylomarinovum</taxon>
    </lineage>
</organism>
<proteinExistence type="inferred from homology"/>
<name>A0AAU9CCL4_9GAMM</name>
<dbReference type="AlphaFoldDB" id="A0AAU9CCL4"/>
<dbReference type="Gene3D" id="3.40.50.150">
    <property type="entry name" value="Vaccinia Virus protein VP39"/>
    <property type="match status" value="1"/>
</dbReference>
<dbReference type="InterPro" id="IPR015947">
    <property type="entry name" value="PUA-like_sf"/>
</dbReference>
<evidence type="ECO:0000256" key="8">
    <source>
        <dbReference type="ARBA" id="ARBA00038091"/>
    </source>
</evidence>
<dbReference type="GO" id="GO:0005737">
    <property type="term" value="C:cytoplasm"/>
    <property type="evidence" value="ECO:0007669"/>
    <property type="project" value="UniProtKB-SubCell"/>
</dbReference>
<dbReference type="GO" id="GO:0006364">
    <property type="term" value="P:rRNA processing"/>
    <property type="evidence" value="ECO:0007669"/>
    <property type="project" value="UniProtKB-KW"/>
</dbReference>
<evidence type="ECO:0000313" key="10">
    <source>
        <dbReference type="EMBL" id="BCX80675.1"/>
    </source>
</evidence>
<accession>A0AAU9CCL4</accession>
<dbReference type="GO" id="GO:0008168">
    <property type="term" value="F:methyltransferase activity"/>
    <property type="evidence" value="ECO:0007669"/>
    <property type="project" value="UniProtKB-KW"/>
</dbReference>
<feature type="domain" description="PUA" evidence="9">
    <location>
        <begin position="4"/>
        <end position="92"/>
    </location>
</feature>
<dbReference type="RefSeq" id="WP_317705635.1">
    <property type="nucleotide sequence ID" value="NZ_AP024714.1"/>
</dbReference>
<dbReference type="Pfam" id="PF17785">
    <property type="entry name" value="PUA_3"/>
    <property type="match status" value="1"/>
</dbReference>
<keyword evidence="4 10" id="KW-0489">Methyltransferase</keyword>
<evidence type="ECO:0000313" key="11">
    <source>
        <dbReference type="Proteomes" id="UP001321825"/>
    </source>
</evidence>
<comment type="subcellular location">
    <subcellularLocation>
        <location evidence="1">Cytoplasm</location>
    </subcellularLocation>
</comment>
<dbReference type="InterPro" id="IPR002478">
    <property type="entry name" value="PUA"/>
</dbReference>
<dbReference type="PANTHER" id="PTHR42873">
    <property type="entry name" value="RIBOSOMAL RNA LARGE SUBUNIT METHYLTRANSFERASE"/>
    <property type="match status" value="1"/>
</dbReference>
<dbReference type="Pfam" id="PF10672">
    <property type="entry name" value="Methyltrans_SAM"/>
    <property type="match status" value="1"/>
</dbReference>
<gene>
    <name evidence="10" type="ORF">MIT9_P0249</name>
</gene>
<dbReference type="GO" id="GO:0003723">
    <property type="term" value="F:RNA binding"/>
    <property type="evidence" value="ECO:0007669"/>
    <property type="project" value="UniProtKB-KW"/>
</dbReference>
<dbReference type="PROSITE" id="PS50890">
    <property type="entry name" value="PUA"/>
    <property type="match status" value="1"/>
</dbReference>
<dbReference type="InterPro" id="IPR041532">
    <property type="entry name" value="RlmI-like_PUA"/>
</dbReference>
<protein>
    <submittedName>
        <fullName evidence="10">23S rRNA (Cytosine1962-C5)-methyltransferase</fullName>
        <ecNumber evidence="10">2.1.1.191</ecNumber>
    </submittedName>
</protein>
<dbReference type="SUPFAM" id="SSF88697">
    <property type="entry name" value="PUA domain-like"/>
    <property type="match status" value="1"/>
</dbReference>
<reference evidence="11" key="1">
    <citation type="journal article" date="2024" name="Int. J. Syst. Evol. Microbiol.">
        <title>Methylomarinovum tepidoasis sp. nov., a moderately thermophilic methanotroph of the family Methylothermaceae isolated from a deep-sea hydrothermal field.</title>
        <authorList>
            <person name="Hirayama H."/>
            <person name="Takaki Y."/>
            <person name="Abe M."/>
            <person name="Miyazaki M."/>
            <person name="Uematsu K."/>
            <person name="Matsui Y."/>
            <person name="Takai K."/>
        </authorList>
    </citation>
    <scope>NUCLEOTIDE SEQUENCE [LARGE SCALE GENOMIC DNA]</scope>
    <source>
        <strain evidence="11">IT-9</strain>
    </source>
</reference>
<evidence type="ECO:0000256" key="1">
    <source>
        <dbReference type="ARBA" id="ARBA00004496"/>
    </source>
</evidence>
<dbReference type="CDD" id="cd02440">
    <property type="entry name" value="AdoMet_MTases"/>
    <property type="match status" value="1"/>
</dbReference>
<comment type="similarity">
    <text evidence="8">Belongs to the methyltransferase superfamily. RlmI family.</text>
</comment>
<dbReference type="CDD" id="cd21153">
    <property type="entry name" value="PUA_RlmI"/>
    <property type="match status" value="1"/>
</dbReference>
<dbReference type="Gene3D" id="2.30.130.10">
    <property type="entry name" value="PUA domain"/>
    <property type="match status" value="1"/>
</dbReference>
<dbReference type="InterPro" id="IPR029063">
    <property type="entry name" value="SAM-dependent_MTases_sf"/>
</dbReference>